<accession>A0A1X0DHQ0</accession>
<keyword evidence="3" id="KW-1185">Reference proteome</keyword>
<dbReference type="InterPro" id="IPR029063">
    <property type="entry name" value="SAM-dependent_MTases_sf"/>
</dbReference>
<evidence type="ECO:0000313" key="2">
    <source>
        <dbReference type="EMBL" id="ORA71689.1"/>
    </source>
</evidence>
<dbReference type="SUPFAM" id="SSF53335">
    <property type="entry name" value="S-adenosyl-L-methionine-dependent methyltransferases"/>
    <property type="match status" value="1"/>
</dbReference>
<evidence type="ECO:0000259" key="1">
    <source>
        <dbReference type="Pfam" id="PF08241"/>
    </source>
</evidence>
<sequence length="201" mass="23051">MDGVNFSTETVWEGNIEEGGNFKYYYKRSGRQFISDATDLSEIAGARYDFLLSSNCLEHVANPIKALTEWKRVIKEGGAMIVVLPNKQSNFDHRRPFTKFEHLLDDFTQDVGEDDLTHLDEILALHDLPMDPPAGDLEHFRQRSLKNFHNRTLHHHVFDIQLIEQILRYVGLEIIDMTTTRTDFFALATKNRDVGDGAAAQ</sequence>
<evidence type="ECO:0000313" key="3">
    <source>
        <dbReference type="Proteomes" id="UP000192566"/>
    </source>
</evidence>
<organism evidence="2 3">
    <name type="scientific">Mycobacterium heidelbergense</name>
    <dbReference type="NCBI Taxonomy" id="53376"/>
    <lineage>
        <taxon>Bacteria</taxon>
        <taxon>Bacillati</taxon>
        <taxon>Actinomycetota</taxon>
        <taxon>Actinomycetes</taxon>
        <taxon>Mycobacteriales</taxon>
        <taxon>Mycobacteriaceae</taxon>
        <taxon>Mycobacterium</taxon>
        <taxon>Mycobacterium simiae complex</taxon>
    </lineage>
</organism>
<feature type="domain" description="Methyltransferase type 11" evidence="1">
    <location>
        <begin position="33"/>
        <end position="82"/>
    </location>
</feature>
<reference evidence="2 3" key="1">
    <citation type="submission" date="2017-02" db="EMBL/GenBank/DDBJ databases">
        <title>The new phylogeny of genus Mycobacterium.</title>
        <authorList>
            <person name="Tortoli E."/>
            <person name="Trovato A."/>
            <person name="Cirillo D.M."/>
        </authorList>
    </citation>
    <scope>NUCLEOTIDE SEQUENCE [LARGE SCALE GENOMIC DNA]</scope>
    <source>
        <strain evidence="2 3">DSM 44471</strain>
    </source>
</reference>
<comment type="caution">
    <text evidence="2">The sequence shown here is derived from an EMBL/GenBank/DDBJ whole genome shotgun (WGS) entry which is preliminary data.</text>
</comment>
<gene>
    <name evidence="2" type="ORF">BST25_16100</name>
</gene>
<dbReference type="Gene3D" id="3.40.50.150">
    <property type="entry name" value="Vaccinia Virus protein VP39"/>
    <property type="match status" value="1"/>
</dbReference>
<dbReference type="InterPro" id="IPR013216">
    <property type="entry name" value="Methyltransf_11"/>
</dbReference>
<name>A0A1X0DHQ0_MYCHE</name>
<dbReference type="STRING" id="53376.BST25_16100"/>
<dbReference type="Pfam" id="PF08241">
    <property type="entry name" value="Methyltransf_11"/>
    <property type="match status" value="1"/>
</dbReference>
<dbReference type="EMBL" id="MVHR01000024">
    <property type="protein sequence ID" value="ORA71689.1"/>
    <property type="molecule type" value="Genomic_DNA"/>
</dbReference>
<protein>
    <recommendedName>
        <fullName evidence="1">Methyltransferase type 11 domain-containing protein</fullName>
    </recommendedName>
</protein>
<dbReference type="Proteomes" id="UP000192566">
    <property type="component" value="Unassembled WGS sequence"/>
</dbReference>
<proteinExistence type="predicted"/>
<dbReference type="AlphaFoldDB" id="A0A1X0DHQ0"/>
<dbReference type="CDD" id="cd02440">
    <property type="entry name" value="AdoMet_MTases"/>
    <property type="match status" value="1"/>
</dbReference>
<dbReference type="GO" id="GO:0008757">
    <property type="term" value="F:S-adenosylmethionine-dependent methyltransferase activity"/>
    <property type="evidence" value="ECO:0007669"/>
    <property type="project" value="InterPro"/>
</dbReference>